<dbReference type="EMBL" id="JANBUH010000038">
    <property type="protein sequence ID" value="KAJ2756043.1"/>
    <property type="molecule type" value="Genomic_DNA"/>
</dbReference>
<accession>A0A9W8H425</accession>
<feature type="domain" description="Importin N-terminal" evidence="6">
    <location>
        <begin position="22"/>
        <end position="87"/>
    </location>
</feature>
<dbReference type="SMART" id="SM00913">
    <property type="entry name" value="IBN_N"/>
    <property type="match status" value="1"/>
</dbReference>
<evidence type="ECO:0000256" key="3">
    <source>
        <dbReference type="ARBA" id="ARBA00022448"/>
    </source>
</evidence>
<dbReference type="Proteomes" id="UP001140011">
    <property type="component" value="Unassembled WGS sequence"/>
</dbReference>
<dbReference type="PANTHER" id="PTHR12363:SF33">
    <property type="entry name" value="IMPORTIN-13"/>
    <property type="match status" value="1"/>
</dbReference>
<keyword evidence="4" id="KW-0653">Protein transport</keyword>
<comment type="caution">
    <text evidence="7">The sequence shown here is derived from an EMBL/GenBank/DDBJ whole genome shotgun (WGS) entry which is preliminary data.</text>
</comment>
<dbReference type="InterPro" id="IPR057942">
    <property type="entry name" value="TPR_TNPO3_IPO13_3rd"/>
</dbReference>
<dbReference type="GO" id="GO:0005737">
    <property type="term" value="C:cytoplasm"/>
    <property type="evidence" value="ECO:0007669"/>
    <property type="project" value="TreeGrafter"/>
</dbReference>
<keyword evidence="5" id="KW-0539">Nucleus</keyword>
<dbReference type="AlphaFoldDB" id="A0A9W8H425"/>
<dbReference type="InterPro" id="IPR016024">
    <property type="entry name" value="ARM-type_fold"/>
</dbReference>
<dbReference type="PANTHER" id="PTHR12363">
    <property type="entry name" value="TRANSPORTIN 3 AND IMPORTIN 13"/>
    <property type="match status" value="1"/>
</dbReference>
<evidence type="ECO:0000256" key="2">
    <source>
        <dbReference type="ARBA" id="ARBA00007991"/>
    </source>
</evidence>
<evidence type="ECO:0000256" key="5">
    <source>
        <dbReference type="ARBA" id="ARBA00023242"/>
    </source>
</evidence>
<dbReference type="InterPro" id="IPR051345">
    <property type="entry name" value="Importin_beta-like_NTR"/>
</dbReference>
<dbReference type="InterPro" id="IPR001494">
    <property type="entry name" value="Importin-beta_N"/>
</dbReference>
<dbReference type="InterPro" id="IPR040520">
    <property type="entry name" value="Importin_rep_3"/>
</dbReference>
<gene>
    <name evidence="7" type="ORF">GGI19_001163</name>
</gene>
<dbReference type="SUPFAM" id="SSF48371">
    <property type="entry name" value="ARM repeat"/>
    <property type="match status" value="1"/>
</dbReference>
<dbReference type="Pfam" id="PF24140">
    <property type="entry name" value="TPR_TNPO3_IPO13_3rd"/>
    <property type="match status" value="1"/>
</dbReference>
<keyword evidence="8" id="KW-1185">Reference proteome</keyword>
<evidence type="ECO:0000256" key="1">
    <source>
        <dbReference type="ARBA" id="ARBA00004123"/>
    </source>
</evidence>
<protein>
    <recommendedName>
        <fullName evidence="6">Importin N-terminal domain-containing protein</fullName>
    </recommendedName>
</protein>
<dbReference type="GO" id="GO:0031267">
    <property type="term" value="F:small GTPase binding"/>
    <property type="evidence" value="ECO:0007669"/>
    <property type="project" value="InterPro"/>
</dbReference>
<dbReference type="Pfam" id="PF18806">
    <property type="entry name" value="Importin_rep_3"/>
    <property type="match status" value="1"/>
</dbReference>
<evidence type="ECO:0000313" key="7">
    <source>
        <dbReference type="EMBL" id="KAJ2756043.1"/>
    </source>
</evidence>
<proteinExistence type="inferred from homology"/>
<sequence length="1064" mass="114316">MSLEGFDLQSFAQALSVPTQEALAALPHFQRQAEAWHFAFELLGSNNINCRFYGAHTLHVKISRDWDTLDSERQAGLRDELLRVVVEQSDGPLNVLNKVNQALVAYALHTIPTAWSRFLGSAIEGIQQGAQQAGKSSTSAGHAIVDLLELFPEEVNRTLAGQAQRGGLIQDVKESLPLALELLTGVVCGLPGSTATASSVPDFCRQLGQSAGWRTRAWKAILQWLQFGVPSDTLLVPLLEMSLRQLETMAMAQARGSGVVDDDEVRAAAAAVDDIVSNTRTAAQYTRTVGSLGLSRFGQGWMSEVLKHCASVGDGQAALVWGSMLVSFGETYSEFILAKAGDAQLGAHVGTYLQLMLGLTQFPGHHGFSEDVSDQPLNFWYLLQEALADGECGAVPAVTHAYASLVRVLVSKSAYPPADEWLDGDRDERDRFGGYRREVGDALLNAYYVLRSDMLGVLVDEAVRGLSAFSLDNWQGTEAVLFALRSIGEAVADSEAEHLPRLFSVDVLAGQLLPMIQATLGNSTDRKAQWGLTSIKAGVLGIIGAYGDWWRAHPDLLPLVVPCVTSCLAHPPLVPAAVSAFRRICDSCREQLADASESMVHLACEVLLAGGSVPPREQQRIFESVAEVLMALPAPAHTAALAPLAAALADRLAASLAILDGAPLGLALPDVEPYAEPLVSHLRLVEALASGLQFSDDTEGHALMGHAEDTAALALAAQCYRASPGMADFRRRVGGILERVFAARVWQRDVPSGMVAVDDTLLECVLSVINSTARRGPHVLAMDFAECVAFVGNAWAAVIARSAPDGSVAFGRRWSDQCPAFLKCISQLVTVYSPPSADWQLGKPAVAETDSMLAALLTRAIDGICAGIASEAPTLGVAIEQQPVICEYVFDLCTRVLQTRPDLLACMPPPSVGRVCELSVHALSVPNRLALRPTAYFLTELIRLSATPAKSPSASELLQALWAQHGATWLRTTLAAIGGMHPRSLLPNLSELLFAMVRNHPESVRLWMNEALAQPGFPSAHADDAAKRQFVQHILATRSMVRVKAVVSDFSIKCRNLQGTNYAN</sequence>
<comment type="similarity">
    <text evidence="2">Belongs to the importin beta family.</text>
</comment>
<dbReference type="InterPro" id="IPR011989">
    <property type="entry name" value="ARM-like"/>
</dbReference>
<comment type="subcellular location">
    <subcellularLocation>
        <location evidence="1">Nucleus</location>
    </subcellularLocation>
</comment>
<organism evidence="7 8">
    <name type="scientific">Coemansia pectinata</name>
    <dbReference type="NCBI Taxonomy" id="1052879"/>
    <lineage>
        <taxon>Eukaryota</taxon>
        <taxon>Fungi</taxon>
        <taxon>Fungi incertae sedis</taxon>
        <taxon>Zoopagomycota</taxon>
        <taxon>Kickxellomycotina</taxon>
        <taxon>Kickxellomycetes</taxon>
        <taxon>Kickxellales</taxon>
        <taxon>Kickxellaceae</taxon>
        <taxon>Coemansia</taxon>
    </lineage>
</organism>
<evidence type="ECO:0000256" key="4">
    <source>
        <dbReference type="ARBA" id="ARBA00022927"/>
    </source>
</evidence>
<keyword evidence="3" id="KW-0813">Transport</keyword>
<dbReference type="Pfam" id="PF03810">
    <property type="entry name" value="IBN_N"/>
    <property type="match status" value="1"/>
</dbReference>
<dbReference type="GO" id="GO:0005634">
    <property type="term" value="C:nucleus"/>
    <property type="evidence" value="ECO:0007669"/>
    <property type="project" value="UniProtKB-SubCell"/>
</dbReference>
<reference evidence="7" key="1">
    <citation type="submission" date="2022-07" db="EMBL/GenBank/DDBJ databases">
        <title>Phylogenomic reconstructions and comparative analyses of Kickxellomycotina fungi.</title>
        <authorList>
            <person name="Reynolds N.K."/>
            <person name="Stajich J.E."/>
            <person name="Barry K."/>
            <person name="Grigoriev I.V."/>
            <person name="Crous P."/>
            <person name="Smith M.E."/>
        </authorList>
    </citation>
    <scope>NUCLEOTIDE SEQUENCE</scope>
    <source>
        <strain evidence="7">BCRC 34297</strain>
    </source>
</reference>
<dbReference type="GO" id="GO:0006606">
    <property type="term" value="P:protein import into nucleus"/>
    <property type="evidence" value="ECO:0007669"/>
    <property type="project" value="TreeGrafter"/>
</dbReference>
<dbReference type="Gene3D" id="1.25.10.10">
    <property type="entry name" value="Leucine-rich Repeat Variant"/>
    <property type="match status" value="1"/>
</dbReference>
<evidence type="ECO:0000313" key="8">
    <source>
        <dbReference type="Proteomes" id="UP001140011"/>
    </source>
</evidence>
<name>A0A9W8H425_9FUNG</name>
<evidence type="ECO:0000259" key="6">
    <source>
        <dbReference type="SMART" id="SM00913"/>
    </source>
</evidence>
<dbReference type="OrthoDB" id="2016913at2759"/>